<proteinExistence type="predicted"/>
<gene>
    <name evidence="1" type="ORF">DPEC_G00312680</name>
</gene>
<dbReference type="Proteomes" id="UP001157502">
    <property type="component" value="Chromosome 30"/>
</dbReference>
<sequence>MKITCSHHDRSYDKIYWYRQTDGQNLQIIGYLTFKKPLEVDEKYKIYGDAEKEGFLELPGLGVEDTGFYYCATPPHLLRRTSEHKEARLDCFHGDNSYPYMLWYQQQDTSEQKTMELIGYLHYENPTMEKKFEPRFTLTGHSKANATLVISNIRLSDSAVYYCAAS</sequence>
<organism evidence="1 2">
    <name type="scientific">Dallia pectoralis</name>
    <name type="common">Alaska blackfish</name>
    <dbReference type="NCBI Taxonomy" id="75939"/>
    <lineage>
        <taxon>Eukaryota</taxon>
        <taxon>Metazoa</taxon>
        <taxon>Chordata</taxon>
        <taxon>Craniata</taxon>
        <taxon>Vertebrata</taxon>
        <taxon>Euteleostomi</taxon>
        <taxon>Actinopterygii</taxon>
        <taxon>Neopterygii</taxon>
        <taxon>Teleostei</taxon>
        <taxon>Protacanthopterygii</taxon>
        <taxon>Esociformes</taxon>
        <taxon>Umbridae</taxon>
        <taxon>Dallia</taxon>
    </lineage>
</organism>
<evidence type="ECO:0000313" key="2">
    <source>
        <dbReference type="Proteomes" id="UP001157502"/>
    </source>
</evidence>
<protein>
    <submittedName>
        <fullName evidence="1">Uncharacterized protein</fullName>
    </submittedName>
</protein>
<name>A0ACC2FBX1_DALPE</name>
<dbReference type="EMBL" id="CM055757">
    <property type="protein sequence ID" value="KAJ7988772.1"/>
    <property type="molecule type" value="Genomic_DNA"/>
</dbReference>
<reference evidence="1" key="1">
    <citation type="submission" date="2021-05" db="EMBL/GenBank/DDBJ databases">
        <authorList>
            <person name="Pan Q."/>
            <person name="Jouanno E."/>
            <person name="Zahm M."/>
            <person name="Klopp C."/>
            <person name="Cabau C."/>
            <person name="Louis A."/>
            <person name="Berthelot C."/>
            <person name="Parey E."/>
            <person name="Roest Crollius H."/>
            <person name="Montfort J."/>
            <person name="Robinson-Rechavi M."/>
            <person name="Bouchez O."/>
            <person name="Lampietro C."/>
            <person name="Lopez Roques C."/>
            <person name="Donnadieu C."/>
            <person name="Postlethwait J."/>
            <person name="Bobe J."/>
            <person name="Dillon D."/>
            <person name="Chandos A."/>
            <person name="von Hippel F."/>
            <person name="Guiguen Y."/>
        </authorList>
    </citation>
    <scope>NUCLEOTIDE SEQUENCE</scope>
    <source>
        <strain evidence="1">YG-Jan2019</strain>
    </source>
</reference>
<comment type="caution">
    <text evidence="1">The sequence shown here is derived from an EMBL/GenBank/DDBJ whole genome shotgun (WGS) entry which is preliminary data.</text>
</comment>
<evidence type="ECO:0000313" key="1">
    <source>
        <dbReference type="EMBL" id="KAJ7988772.1"/>
    </source>
</evidence>
<accession>A0ACC2FBX1</accession>
<keyword evidence="2" id="KW-1185">Reference proteome</keyword>